<dbReference type="RefSeq" id="WP_183276721.1">
    <property type="nucleotide sequence ID" value="NZ_BLZR01000001.1"/>
</dbReference>
<proteinExistence type="inferred from homology"/>
<dbReference type="CDD" id="cd24052">
    <property type="entry name" value="ASKHA_NBD_HpPPX-GppA-like"/>
    <property type="match status" value="1"/>
</dbReference>
<evidence type="ECO:0000256" key="2">
    <source>
        <dbReference type="ARBA" id="ARBA00022801"/>
    </source>
</evidence>
<dbReference type="AlphaFoldDB" id="A0A6V8SEQ6"/>
<dbReference type="SUPFAM" id="SSF53067">
    <property type="entry name" value="Actin-like ATPase domain"/>
    <property type="match status" value="2"/>
</dbReference>
<reference evidence="5 6" key="1">
    <citation type="submission" date="2020-07" db="EMBL/GenBank/DDBJ databases">
        <title>A new beta-1,3-glucan-decomposing anaerobic bacterium isolated from anoxic soil subjected to biological soil disinfestation.</title>
        <authorList>
            <person name="Ueki A."/>
            <person name="Tonouchi A."/>
        </authorList>
    </citation>
    <scope>NUCLEOTIDE SEQUENCE [LARGE SCALE GENOMIC DNA]</scope>
    <source>
        <strain evidence="5 6">TW1</strain>
    </source>
</reference>
<dbReference type="PANTHER" id="PTHR30005:SF0">
    <property type="entry name" value="RETROGRADE REGULATION PROTEIN 2"/>
    <property type="match status" value="1"/>
</dbReference>
<feature type="domain" description="Ppx/GppA phosphatase N-terminal" evidence="3">
    <location>
        <begin position="23"/>
        <end position="303"/>
    </location>
</feature>
<protein>
    <submittedName>
        <fullName evidence="5">Exopolyphosphatase</fullName>
    </submittedName>
</protein>
<dbReference type="Gene3D" id="1.10.3210.10">
    <property type="entry name" value="Hypothetical protein af1432"/>
    <property type="match status" value="1"/>
</dbReference>
<keyword evidence="2" id="KW-0378">Hydrolase</keyword>
<accession>A0A6V8SEQ6</accession>
<dbReference type="PANTHER" id="PTHR30005">
    <property type="entry name" value="EXOPOLYPHOSPHATASE"/>
    <property type="match status" value="1"/>
</dbReference>
<keyword evidence="6" id="KW-1185">Reference proteome</keyword>
<comment type="similarity">
    <text evidence="1">Belongs to the GppA/Ppx family.</text>
</comment>
<dbReference type="InterPro" id="IPR003695">
    <property type="entry name" value="Ppx_GppA_N"/>
</dbReference>
<dbReference type="Pfam" id="PF21447">
    <property type="entry name" value="Ppx-GppA_III"/>
    <property type="match status" value="1"/>
</dbReference>
<feature type="domain" description="Ppx/GppA phosphatase C-terminal" evidence="4">
    <location>
        <begin position="316"/>
        <end position="475"/>
    </location>
</feature>
<dbReference type="PIRSF" id="PIRSF001267">
    <property type="entry name" value="Pyrophosphatase_GppA_Ppx"/>
    <property type="match status" value="1"/>
</dbReference>
<dbReference type="Gene3D" id="3.30.420.150">
    <property type="entry name" value="Exopolyphosphatase. Domain 2"/>
    <property type="match status" value="1"/>
</dbReference>
<dbReference type="Gene3D" id="3.30.420.40">
    <property type="match status" value="1"/>
</dbReference>
<gene>
    <name evidence="5" type="ORF">bsdtw1_01267</name>
</gene>
<evidence type="ECO:0000259" key="4">
    <source>
        <dbReference type="Pfam" id="PF21447"/>
    </source>
</evidence>
<dbReference type="InterPro" id="IPR030673">
    <property type="entry name" value="PyroPPase_GppA_Ppx"/>
</dbReference>
<evidence type="ECO:0000313" key="6">
    <source>
        <dbReference type="Proteomes" id="UP000580568"/>
    </source>
</evidence>
<organism evidence="5 6">
    <name type="scientific">Clostridium fungisolvens</name>
    <dbReference type="NCBI Taxonomy" id="1604897"/>
    <lineage>
        <taxon>Bacteria</taxon>
        <taxon>Bacillati</taxon>
        <taxon>Bacillota</taxon>
        <taxon>Clostridia</taxon>
        <taxon>Eubacteriales</taxon>
        <taxon>Clostridiaceae</taxon>
        <taxon>Clostridium</taxon>
    </lineage>
</organism>
<sequence>MKRFGVIDLGSNSVRVMLAQVEDTGYFKIIDEIKETIRLGEDISKTSSISVEKIEKTLATLKAFKSLCIESGASEIILVATEALRCATNKKILRDKIKKDLSLDIRILNFDEEIYYNHLSIKNSLYYNNALMVDISGNHTHLAWIRNNEIIKKITIPLGCINISNDYELTDVITYNNTLAANKFVQDTIKNIPWLFETEFESIIGIGGTIRNIAKIQKHTKRYPIGTLHNYSFDDYDICQIYNLLKCKNLKGRSKVEGLSVDRADVIFGGLILLNQLVDLLSIKNIKICGRGLREGIVQEYLNNNYKTAWNDILDYSIEGIIETLNINKKHAQKVYSITKKLFEELKPIHKLGDEYNNIIKTSSLLHDCGISIRYYDHHIHSFYIILNSAISGLSHREILMSSLVASMHRNNNYQLPFIKFTSIINRLDIEAVESIGILLRIAEGLDRSLEGAVNDFDVTINDDAITLLLKSESELILEIGQAMRSGNKFYEIYKRKLIVLKQNK</sequence>
<evidence type="ECO:0000313" key="5">
    <source>
        <dbReference type="EMBL" id="GFP75196.1"/>
    </source>
</evidence>
<evidence type="ECO:0000256" key="1">
    <source>
        <dbReference type="ARBA" id="ARBA00007125"/>
    </source>
</evidence>
<comment type="caution">
    <text evidence="5">The sequence shown here is derived from an EMBL/GenBank/DDBJ whole genome shotgun (WGS) entry which is preliminary data.</text>
</comment>
<dbReference type="SUPFAM" id="SSF109604">
    <property type="entry name" value="HD-domain/PDEase-like"/>
    <property type="match status" value="1"/>
</dbReference>
<dbReference type="InterPro" id="IPR050273">
    <property type="entry name" value="GppA/Ppx_hydrolase"/>
</dbReference>
<dbReference type="InterPro" id="IPR048950">
    <property type="entry name" value="Ppx_GppA_C"/>
</dbReference>
<dbReference type="GO" id="GO:0016787">
    <property type="term" value="F:hydrolase activity"/>
    <property type="evidence" value="ECO:0007669"/>
    <property type="project" value="UniProtKB-KW"/>
</dbReference>
<dbReference type="Proteomes" id="UP000580568">
    <property type="component" value="Unassembled WGS sequence"/>
</dbReference>
<dbReference type="Pfam" id="PF02541">
    <property type="entry name" value="Ppx-GppA"/>
    <property type="match status" value="1"/>
</dbReference>
<dbReference type="EMBL" id="BLZR01000001">
    <property type="protein sequence ID" value="GFP75196.1"/>
    <property type="molecule type" value="Genomic_DNA"/>
</dbReference>
<name>A0A6V8SEQ6_9CLOT</name>
<dbReference type="InterPro" id="IPR043129">
    <property type="entry name" value="ATPase_NBD"/>
</dbReference>
<evidence type="ECO:0000259" key="3">
    <source>
        <dbReference type="Pfam" id="PF02541"/>
    </source>
</evidence>